<dbReference type="Gene3D" id="3.40.630.30">
    <property type="match status" value="1"/>
</dbReference>
<dbReference type="EC" id="2.1.1.199" evidence="6"/>
<evidence type="ECO:0000256" key="4">
    <source>
        <dbReference type="ARBA" id="ARBA00022679"/>
    </source>
</evidence>
<feature type="binding site" evidence="6">
    <location>
        <position position="278"/>
    </location>
    <ligand>
        <name>S-adenosyl-L-methionine</name>
        <dbReference type="ChEBI" id="CHEBI:59789"/>
    </ligand>
</feature>
<dbReference type="SUPFAM" id="SSF55729">
    <property type="entry name" value="Acyl-CoA N-acyltransferases (Nat)"/>
    <property type="match status" value="1"/>
</dbReference>
<feature type="binding site" evidence="6">
    <location>
        <position position="308"/>
    </location>
    <ligand>
        <name>S-adenosyl-L-methionine</name>
        <dbReference type="ChEBI" id="CHEBI:59789"/>
    </ligand>
</feature>
<dbReference type="InterPro" id="IPR000182">
    <property type="entry name" value="GNAT_dom"/>
</dbReference>
<dbReference type="InterPro" id="IPR002903">
    <property type="entry name" value="RsmH"/>
</dbReference>
<dbReference type="GO" id="GO:0008168">
    <property type="term" value="F:methyltransferase activity"/>
    <property type="evidence" value="ECO:0007669"/>
    <property type="project" value="UniProtKB-KW"/>
</dbReference>
<name>A0ABS6K8R7_9FIRM</name>
<evidence type="ECO:0000313" key="9">
    <source>
        <dbReference type="Proteomes" id="UP001314681"/>
    </source>
</evidence>
<reference evidence="8 9" key="1">
    <citation type="submission" date="2021-06" db="EMBL/GenBank/DDBJ databases">
        <title>Description of novel taxa of the family Lachnospiraceae.</title>
        <authorList>
            <person name="Chaplin A.V."/>
            <person name="Sokolova S.R."/>
            <person name="Pikina A.P."/>
            <person name="Korzhanova M."/>
            <person name="Belova V."/>
            <person name="Korostin D."/>
            <person name="Efimov B.A."/>
        </authorList>
    </citation>
    <scope>NUCLEOTIDE SEQUENCE [LARGE SCALE GENOMIC DNA]</scope>
    <source>
        <strain evidence="8 9">ASD4241</strain>
    </source>
</reference>
<dbReference type="HAMAP" id="MF_01007">
    <property type="entry name" value="16SrRNA_methyltr_H"/>
    <property type="match status" value="1"/>
</dbReference>
<dbReference type="EMBL" id="JAHQCX010000008">
    <property type="protein sequence ID" value="MBU9726919.1"/>
    <property type="molecule type" value="Genomic_DNA"/>
</dbReference>
<dbReference type="Proteomes" id="UP001314681">
    <property type="component" value="Unassembled WGS sequence"/>
</dbReference>
<accession>A0ABS6K8R7</accession>
<dbReference type="PANTHER" id="PTHR11265:SF0">
    <property type="entry name" value="12S RRNA N4-METHYLCYTIDINE METHYLTRANSFERASE"/>
    <property type="match status" value="1"/>
</dbReference>
<evidence type="ECO:0000256" key="2">
    <source>
        <dbReference type="ARBA" id="ARBA00022552"/>
    </source>
</evidence>
<dbReference type="GO" id="GO:0032259">
    <property type="term" value="P:methylation"/>
    <property type="evidence" value="ECO:0007669"/>
    <property type="project" value="UniProtKB-KW"/>
</dbReference>
<evidence type="ECO:0000259" key="7">
    <source>
        <dbReference type="PROSITE" id="PS51186"/>
    </source>
</evidence>
<comment type="catalytic activity">
    <reaction evidence="6">
        <text>cytidine(1402) in 16S rRNA + S-adenosyl-L-methionine = N(4)-methylcytidine(1402) in 16S rRNA + S-adenosyl-L-homocysteine + H(+)</text>
        <dbReference type="Rhea" id="RHEA:42928"/>
        <dbReference type="Rhea" id="RHEA-COMP:10286"/>
        <dbReference type="Rhea" id="RHEA-COMP:10287"/>
        <dbReference type="ChEBI" id="CHEBI:15378"/>
        <dbReference type="ChEBI" id="CHEBI:57856"/>
        <dbReference type="ChEBI" id="CHEBI:59789"/>
        <dbReference type="ChEBI" id="CHEBI:74506"/>
        <dbReference type="ChEBI" id="CHEBI:82748"/>
        <dbReference type="EC" id="2.1.1.199"/>
    </reaction>
</comment>
<feature type="domain" description="N-acetyltransferase" evidence="7">
    <location>
        <begin position="21"/>
        <end position="183"/>
    </location>
</feature>
<dbReference type="Pfam" id="PF01795">
    <property type="entry name" value="Methyltransf_5"/>
    <property type="match status" value="1"/>
</dbReference>
<dbReference type="InterPro" id="IPR016181">
    <property type="entry name" value="Acyl_CoA_acyltransferase"/>
</dbReference>
<comment type="caution">
    <text evidence="8">The sequence shown here is derived from an EMBL/GenBank/DDBJ whole genome shotgun (WGS) entry which is preliminary data.</text>
</comment>
<dbReference type="Gene3D" id="3.40.50.150">
    <property type="entry name" value="Vaccinia Virus protein VP39"/>
    <property type="match status" value="1"/>
</dbReference>
<keyword evidence="3 6" id="KW-0489">Methyltransferase</keyword>
<sequence length="527" mass="60461">MEQRDGVERRNKNIILETERLYLRRMTQEDISSLCKILQDPEVMYAYEHAFSDEEVQEWLDRQLGRYEEYGFGLWAVILKETGEMIGQCGITMQDWNDRRVPEIGYLFQKACWHKGYAVEAAAACREYAFGPLDMDEVFSIIRDTNQASIQVAKRNGMSLKGNLVKHYYHCDMPHLVYSVEREQKHQRRVRYKGTHPKRFEEKYKELEPQKYAETVEKVIRKGSTPAGMHISICVREILDFLQIQPGQTGLDATLGYGGHTQKMLECLKGEGHLYALDVDPIELVKTRERLGKCGYGSEILTIRQMNFAKIDQLTAKTGPFDFALADLGVSSMQIDNPERGFSYKHEGPLDLRLNPEKGIPASERLRDITREELEGMLAENADEPYAAQISRAVLSEIRKGKDIATTTQLREIIGKALSFLPENEKKEGVKKSCQRTFQALRIDVNSEFEVLEEFLDKLPDALKSGGRAAILTFHSGEDRLVKKSFQRLCRAGVYQDFSREVIRPTAEECSMNSRARSTKMRWAVKA</sequence>
<feature type="binding site" evidence="6">
    <location>
        <position position="327"/>
    </location>
    <ligand>
        <name>S-adenosyl-L-methionine</name>
        <dbReference type="ChEBI" id="CHEBI:59789"/>
    </ligand>
</feature>
<keyword evidence="4 6" id="KW-0808">Transferase</keyword>
<dbReference type="NCBIfam" id="TIGR00006">
    <property type="entry name" value="16S rRNA (cytosine(1402)-N(4))-methyltransferase RsmH"/>
    <property type="match status" value="1"/>
</dbReference>
<dbReference type="SUPFAM" id="SSF81799">
    <property type="entry name" value="Putative methyltransferase TM0872, insert domain"/>
    <property type="match status" value="1"/>
</dbReference>
<dbReference type="PROSITE" id="PS51186">
    <property type="entry name" value="GNAT"/>
    <property type="match status" value="1"/>
</dbReference>
<gene>
    <name evidence="6 8" type="primary">rsmH</name>
    <name evidence="8" type="ORF">KTH90_12930</name>
</gene>
<evidence type="ECO:0000256" key="6">
    <source>
        <dbReference type="HAMAP-Rule" id="MF_01007"/>
    </source>
</evidence>
<dbReference type="PANTHER" id="PTHR11265">
    <property type="entry name" value="S-ADENOSYL-METHYLTRANSFERASE MRAW"/>
    <property type="match status" value="1"/>
</dbReference>
<evidence type="ECO:0000256" key="5">
    <source>
        <dbReference type="ARBA" id="ARBA00022691"/>
    </source>
</evidence>
<organism evidence="8 9">
    <name type="scientific">Diplocloster modestus</name>
    <dbReference type="NCBI Taxonomy" id="2850322"/>
    <lineage>
        <taxon>Bacteria</taxon>
        <taxon>Bacillati</taxon>
        <taxon>Bacillota</taxon>
        <taxon>Clostridia</taxon>
        <taxon>Lachnospirales</taxon>
        <taxon>Lachnospiraceae</taxon>
        <taxon>Diplocloster</taxon>
    </lineage>
</organism>
<dbReference type="SUPFAM" id="SSF53335">
    <property type="entry name" value="S-adenosyl-L-methionine-dependent methyltransferases"/>
    <property type="match status" value="1"/>
</dbReference>
<feature type="binding site" evidence="6">
    <location>
        <begin position="258"/>
        <end position="260"/>
    </location>
    <ligand>
        <name>S-adenosyl-L-methionine</name>
        <dbReference type="ChEBI" id="CHEBI:59789"/>
    </ligand>
</feature>
<dbReference type="InterPro" id="IPR029063">
    <property type="entry name" value="SAM-dependent_MTases_sf"/>
</dbReference>
<comment type="function">
    <text evidence="6">Specifically methylates the N4 position of cytidine in position 1402 (C1402) of 16S rRNA.</text>
</comment>
<comment type="subcellular location">
    <subcellularLocation>
        <location evidence="6">Cytoplasm</location>
    </subcellularLocation>
</comment>
<keyword evidence="6" id="KW-0963">Cytoplasm</keyword>
<keyword evidence="9" id="KW-1185">Reference proteome</keyword>
<keyword evidence="2 6" id="KW-0698">rRNA processing</keyword>
<dbReference type="Pfam" id="PF13302">
    <property type="entry name" value="Acetyltransf_3"/>
    <property type="match status" value="1"/>
</dbReference>
<proteinExistence type="inferred from homology"/>
<feature type="binding site" evidence="6">
    <location>
        <position position="334"/>
    </location>
    <ligand>
        <name>S-adenosyl-L-methionine</name>
        <dbReference type="ChEBI" id="CHEBI:59789"/>
    </ligand>
</feature>
<protein>
    <recommendedName>
        <fullName evidence="6">Ribosomal RNA small subunit methyltransferase H</fullName>
        <ecNumber evidence="6">2.1.1.199</ecNumber>
    </recommendedName>
    <alternativeName>
        <fullName evidence="6">16S rRNA m(4)C1402 methyltransferase</fullName>
    </alternativeName>
    <alternativeName>
        <fullName evidence="6">rRNA (cytosine-N(4)-)-methyltransferase RsmH</fullName>
    </alternativeName>
</protein>
<dbReference type="Gene3D" id="1.10.150.170">
    <property type="entry name" value="Putative methyltransferase TM0872, insert domain"/>
    <property type="match status" value="1"/>
</dbReference>
<evidence type="ECO:0000256" key="1">
    <source>
        <dbReference type="ARBA" id="ARBA00010396"/>
    </source>
</evidence>
<keyword evidence="5 6" id="KW-0949">S-adenosyl-L-methionine</keyword>
<evidence type="ECO:0000313" key="8">
    <source>
        <dbReference type="EMBL" id="MBU9726919.1"/>
    </source>
</evidence>
<dbReference type="InterPro" id="IPR023397">
    <property type="entry name" value="SAM-dep_MeTrfase_MraW_recog"/>
</dbReference>
<comment type="similarity">
    <text evidence="1 6">Belongs to the methyltransferase superfamily. RsmH family.</text>
</comment>
<evidence type="ECO:0000256" key="3">
    <source>
        <dbReference type="ARBA" id="ARBA00022603"/>
    </source>
</evidence>